<evidence type="ECO:0000256" key="1">
    <source>
        <dbReference type="ARBA" id="ARBA00007825"/>
    </source>
</evidence>
<dbReference type="Pfam" id="PF00775">
    <property type="entry name" value="Dioxygenase_C"/>
    <property type="match status" value="1"/>
</dbReference>
<name>A0ABW7XZT5_STRCE</name>
<gene>
    <name evidence="5" type="ORF">ACIA8P_13155</name>
</gene>
<evidence type="ECO:0000259" key="4">
    <source>
        <dbReference type="PROSITE" id="PS00083"/>
    </source>
</evidence>
<comment type="similarity">
    <text evidence="1">Belongs to the intradiol ring-cleavage dioxygenase family.</text>
</comment>
<evidence type="ECO:0000256" key="2">
    <source>
        <dbReference type="ARBA" id="ARBA00022964"/>
    </source>
</evidence>
<evidence type="ECO:0000256" key="3">
    <source>
        <dbReference type="ARBA" id="ARBA00023002"/>
    </source>
</evidence>
<comment type="caution">
    <text evidence="5">The sequence shown here is derived from an EMBL/GenBank/DDBJ whole genome shotgun (WGS) entry which is preliminary data.</text>
</comment>
<dbReference type="EMBL" id="JBITDC010000004">
    <property type="protein sequence ID" value="MFI5675605.1"/>
    <property type="molecule type" value="Genomic_DNA"/>
</dbReference>
<dbReference type="PROSITE" id="PS00083">
    <property type="entry name" value="INTRADIOL_DIOXYGENAS"/>
    <property type="match status" value="1"/>
</dbReference>
<dbReference type="Gene3D" id="2.60.130.10">
    <property type="entry name" value="Aromatic compound dioxygenase"/>
    <property type="match status" value="1"/>
</dbReference>
<keyword evidence="2" id="KW-0223">Dioxygenase</keyword>
<accession>A0ABW7XZT5</accession>
<dbReference type="PANTHER" id="PTHR33711">
    <property type="entry name" value="DIOXYGENASE, PUTATIVE (AFU_ORTHOLOGUE AFUA_2G02910)-RELATED"/>
    <property type="match status" value="1"/>
</dbReference>
<feature type="domain" description="Intradiol ring-cleavage dioxygenases" evidence="4">
    <location>
        <begin position="94"/>
        <end position="122"/>
    </location>
</feature>
<keyword evidence="3" id="KW-0560">Oxidoreductase</keyword>
<dbReference type="RefSeq" id="WP_398656384.1">
    <property type="nucleotide sequence ID" value="NZ_JBITDC010000004.1"/>
</dbReference>
<reference evidence="5 6" key="1">
    <citation type="submission" date="2024-10" db="EMBL/GenBank/DDBJ databases">
        <title>The Natural Products Discovery Center: Release of the First 8490 Sequenced Strains for Exploring Actinobacteria Biosynthetic Diversity.</title>
        <authorList>
            <person name="Kalkreuter E."/>
            <person name="Kautsar S.A."/>
            <person name="Yang D."/>
            <person name="Bader C.D."/>
            <person name="Teijaro C.N."/>
            <person name="Fluegel L."/>
            <person name="Davis C.M."/>
            <person name="Simpson J.R."/>
            <person name="Lauterbach L."/>
            <person name="Steele A.D."/>
            <person name="Gui C."/>
            <person name="Meng S."/>
            <person name="Li G."/>
            <person name="Viehrig K."/>
            <person name="Ye F."/>
            <person name="Su P."/>
            <person name="Kiefer A.F."/>
            <person name="Nichols A."/>
            <person name="Cepeda A.J."/>
            <person name="Yan W."/>
            <person name="Fan B."/>
            <person name="Jiang Y."/>
            <person name="Adhikari A."/>
            <person name="Zheng C.-J."/>
            <person name="Schuster L."/>
            <person name="Cowan T.M."/>
            <person name="Smanski M.J."/>
            <person name="Chevrette M.G."/>
            <person name="De Carvalho L.P.S."/>
            <person name="Shen B."/>
        </authorList>
    </citation>
    <scope>NUCLEOTIDE SEQUENCE [LARGE SCALE GENOMIC DNA]</scope>
    <source>
        <strain evidence="5 6">NPDC051599</strain>
    </source>
</reference>
<dbReference type="PANTHER" id="PTHR33711:SF7">
    <property type="entry name" value="INTRADIOL RING-CLEAVAGE DIOXYGENASES DOMAIN-CONTAINING PROTEIN-RELATED"/>
    <property type="match status" value="1"/>
</dbReference>
<dbReference type="SUPFAM" id="SSF54427">
    <property type="entry name" value="NTF2-like"/>
    <property type="match status" value="1"/>
</dbReference>
<protein>
    <submittedName>
        <fullName evidence="5">Hydroxyquinol 1,2-dioxygenase</fullName>
    </submittedName>
</protein>
<dbReference type="InterPro" id="IPR032710">
    <property type="entry name" value="NTF2-like_dom_sf"/>
</dbReference>
<evidence type="ECO:0000313" key="5">
    <source>
        <dbReference type="EMBL" id="MFI5675605.1"/>
    </source>
</evidence>
<organism evidence="5 6">
    <name type="scientific">Streptomyces cellulosae</name>
    <dbReference type="NCBI Taxonomy" id="1968"/>
    <lineage>
        <taxon>Bacteria</taxon>
        <taxon>Bacillati</taxon>
        <taxon>Actinomycetota</taxon>
        <taxon>Actinomycetes</taxon>
        <taxon>Kitasatosporales</taxon>
        <taxon>Streptomycetaceae</taxon>
        <taxon>Streptomyces</taxon>
    </lineage>
</organism>
<dbReference type="Proteomes" id="UP001612415">
    <property type="component" value="Unassembled WGS sequence"/>
</dbReference>
<evidence type="ECO:0000313" key="6">
    <source>
        <dbReference type="Proteomes" id="UP001612415"/>
    </source>
</evidence>
<dbReference type="InterPro" id="IPR050770">
    <property type="entry name" value="Intradiol_RC_Dioxygenase"/>
</dbReference>
<dbReference type="InterPro" id="IPR000627">
    <property type="entry name" value="Intradiol_dOase_C"/>
</dbReference>
<dbReference type="InterPro" id="IPR015889">
    <property type="entry name" value="Intradiol_dOase_core"/>
</dbReference>
<proteinExistence type="inferred from homology"/>
<keyword evidence="6" id="KW-1185">Reference proteome</keyword>
<sequence>MTALMLEDSRAVHGPVGKIDDRETFAHFTWTRRRHVFAKAEELSITVHGTTAITTCLQEMHIVFDENLPPFPVQETVTRVWEETAEGWREPCWVEGTVTDTDGTPLAGARIEVWEADEDGLYDVQYEAGKRAGRAHLFSAADGSYRVWGLTPTPYPIPDDGPVGKMLDAVGRSALRAGHLHFMVSHEGARTLVTHIFPEGDPIGRKDTVFGVKDSLIKRFERQPSGTPPPDGRAIDGTWSRVRFDIVLAPAGV</sequence>
<dbReference type="SUPFAM" id="SSF49482">
    <property type="entry name" value="Aromatic compound dioxygenase"/>
    <property type="match status" value="1"/>
</dbReference>